<proteinExistence type="predicted"/>
<name>A0ABT4LSN3_9PROT</name>
<comment type="caution">
    <text evidence="2">The sequence shown here is derived from an EMBL/GenBank/DDBJ whole genome shotgun (WGS) entry which is preliminary data.</text>
</comment>
<reference evidence="2" key="1">
    <citation type="submission" date="2022-12" db="EMBL/GenBank/DDBJ databases">
        <title>Bacterial isolates from different developmental stages of Nematostella vectensis.</title>
        <authorList>
            <person name="Fraune S."/>
        </authorList>
    </citation>
    <scope>NUCLEOTIDE SEQUENCE</scope>
    <source>
        <strain evidence="2">G21632-S1</strain>
    </source>
</reference>
<dbReference type="PANTHER" id="PTHR43245:SF13">
    <property type="entry name" value="UDP-D-APIOSE_UDP-D-XYLOSE SYNTHASE 2"/>
    <property type="match status" value="1"/>
</dbReference>
<dbReference type="PANTHER" id="PTHR43245">
    <property type="entry name" value="BIFUNCTIONAL POLYMYXIN RESISTANCE PROTEIN ARNA"/>
    <property type="match status" value="1"/>
</dbReference>
<dbReference type="Gene3D" id="3.40.50.720">
    <property type="entry name" value="NAD(P)-binding Rossmann-like Domain"/>
    <property type="match status" value="1"/>
</dbReference>
<gene>
    <name evidence="2" type="ORF">O4G74_04785</name>
</gene>
<dbReference type="Pfam" id="PF01370">
    <property type="entry name" value="Epimerase"/>
    <property type="match status" value="1"/>
</dbReference>
<organism evidence="2 3">
    <name type="scientific">Henriciella marina</name>
    <dbReference type="NCBI Taxonomy" id="453851"/>
    <lineage>
        <taxon>Bacteria</taxon>
        <taxon>Pseudomonadati</taxon>
        <taxon>Pseudomonadota</taxon>
        <taxon>Alphaproteobacteria</taxon>
        <taxon>Hyphomonadales</taxon>
        <taxon>Hyphomonadaceae</taxon>
        <taxon>Henriciella</taxon>
    </lineage>
</organism>
<dbReference type="InterPro" id="IPR001509">
    <property type="entry name" value="Epimerase_deHydtase"/>
</dbReference>
<dbReference type="EMBL" id="JAPWGW010000001">
    <property type="protein sequence ID" value="MCZ4297367.1"/>
    <property type="molecule type" value="Genomic_DNA"/>
</dbReference>
<dbReference type="InterPro" id="IPR036291">
    <property type="entry name" value="NAD(P)-bd_dom_sf"/>
</dbReference>
<evidence type="ECO:0000313" key="2">
    <source>
        <dbReference type="EMBL" id="MCZ4297367.1"/>
    </source>
</evidence>
<sequence length="322" mass="34130">MTTTGGNSTSPGLVMIAGGGGFLGTATARLMASQGWRVVTLGLGAPQGAFVREGNVHHAEGLIQRQLFHAAMADHGKPDVIIHAAGGASVGRSWDDPRGDFNLSVGSTVEILDFIREEASDARLVLVSSAAVYGNQGKERLSESDPCEAMSPYGLHKHVCEELVTGEARMNGLDVSIVRLFSIFGEGLRKQLLWDIMRRVSADPETTLDLWGSGDETRDFVHVDDAAAILATLSAKPGGKGTVRLFNGGSGTAISVRELASMLVNAAGYETPLSFNGKARSGDPVHLVADATHLRSNLGFTPKVSLEAGLKRYADWFKTQQS</sequence>
<evidence type="ECO:0000313" key="3">
    <source>
        <dbReference type="Proteomes" id="UP001083770"/>
    </source>
</evidence>
<protein>
    <submittedName>
        <fullName evidence="2">NAD(P)-dependent oxidoreductase</fullName>
    </submittedName>
</protein>
<dbReference type="RefSeq" id="WP_269401512.1">
    <property type="nucleotide sequence ID" value="NZ_JAPWGW010000001.1"/>
</dbReference>
<dbReference type="InterPro" id="IPR050177">
    <property type="entry name" value="Lipid_A_modif_metabolic_enz"/>
</dbReference>
<keyword evidence="3" id="KW-1185">Reference proteome</keyword>
<dbReference type="SUPFAM" id="SSF51735">
    <property type="entry name" value="NAD(P)-binding Rossmann-fold domains"/>
    <property type="match status" value="1"/>
</dbReference>
<feature type="domain" description="NAD-dependent epimerase/dehydratase" evidence="1">
    <location>
        <begin position="14"/>
        <end position="239"/>
    </location>
</feature>
<dbReference type="Proteomes" id="UP001083770">
    <property type="component" value="Unassembled WGS sequence"/>
</dbReference>
<accession>A0ABT4LSN3</accession>
<evidence type="ECO:0000259" key="1">
    <source>
        <dbReference type="Pfam" id="PF01370"/>
    </source>
</evidence>